<reference evidence="2" key="1">
    <citation type="journal article" date="2020" name="Stud. Mycol.">
        <title>101 Dothideomycetes genomes: a test case for predicting lifestyles and emergence of pathogens.</title>
        <authorList>
            <person name="Haridas S."/>
            <person name="Albert R."/>
            <person name="Binder M."/>
            <person name="Bloem J."/>
            <person name="Labutti K."/>
            <person name="Salamov A."/>
            <person name="Andreopoulos B."/>
            <person name="Baker S."/>
            <person name="Barry K."/>
            <person name="Bills G."/>
            <person name="Bluhm B."/>
            <person name="Cannon C."/>
            <person name="Castanera R."/>
            <person name="Culley D."/>
            <person name="Daum C."/>
            <person name="Ezra D."/>
            <person name="Gonzalez J."/>
            <person name="Henrissat B."/>
            <person name="Kuo A."/>
            <person name="Liang C."/>
            <person name="Lipzen A."/>
            <person name="Lutzoni F."/>
            <person name="Magnuson J."/>
            <person name="Mondo S."/>
            <person name="Nolan M."/>
            <person name="Ohm R."/>
            <person name="Pangilinan J."/>
            <person name="Park H.-J."/>
            <person name="Ramirez L."/>
            <person name="Alfaro M."/>
            <person name="Sun H."/>
            <person name="Tritt A."/>
            <person name="Yoshinaga Y."/>
            <person name="Zwiers L.-H."/>
            <person name="Turgeon B."/>
            <person name="Goodwin S."/>
            <person name="Spatafora J."/>
            <person name="Crous P."/>
            <person name="Grigoriev I."/>
        </authorList>
    </citation>
    <scope>NUCLEOTIDE SEQUENCE</scope>
    <source>
        <strain evidence="2">CBS 110217</strain>
    </source>
</reference>
<dbReference type="InterPro" id="IPR036047">
    <property type="entry name" value="F-box-like_dom_sf"/>
</dbReference>
<accession>A0A9P4GUZ5</accession>
<comment type="caution">
    <text evidence="2">The sequence shown here is derived from an EMBL/GenBank/DDBJ whole genome shotgun (WGS) entry which is preliminary data.</text>
</comment>
<feature type="region of interest" description="Disordered" evidence="1">
    <location>
        <begin position="393"/>
        <end position="422"/>
    </location>
</feature>
<organism evidence="2 3">
    <name type="scientific">Setomelanomma holmii</name>
    <dbReference type="NCBI Taxonomy" id="210430"/>
    <lineage>
        <taxon>Eukaryota</taxon>
        <taxon>Fungi</taxon>
        <taxon>Dikarya</taxon>
        <taxon>Ascomycota</taxon>
        <taxon>Pezizomycotina</taxon>
        <taxon>Dothideomycetes</taxon>
        <taxon>Pleosporomycetidae</taxon>
        <taxon>Pleosporales</taxon>
        <taxon>Pleosporineae</taxon>
        <taxon>Phaeosphaeriaceae</taxon>
        <taxon>Setomelanomma</taxon>
    </lineage>
</organism>
<evidence type="ECO:0008006" key="4">
    <source>
        <dbReference type="Google" id="ProtNLM"/>
    </source>
</evidence>
<name>A0A9P4GUZ5_9PLEO</name>
<keyword evidence="3" id="KW-1185">Reference proteome</keyword>
<evidence type="ECO:0000313" key="3">
    <source>
        <dbReference type="Proteomes" id="UP000799777"/>
    </source>
</evidence>
<dbReference type="Proteomes" id="UP000799777">
    <property type="component" value="Unassembled WGS sequence"/>
</dbReference>
<protein>
    <recommendedName>
        <fullName evidence="4">F-box domain-containing protein</fullName>
    </recommendedName>
</protein>
<evidence type="ECO:0000256" key="1">
    <source>
        <dbReference type="SAM" id="MobiDB-lite"/>
    </source>
</evidence>
<gene>
    <name evidence="2" type="ORF">EK21DRAFT_105350</name>
</gene>
<feature type="compositionally biased region" description="Low complexity" evidence="1">
    <location>
        <begin position="393"/>
        <end position="407"/>
    </location>
</feature>
<dbReference type="EMBL" id="ML978354">
    <property type="protein sequence ID" value="KAF2023383.1"/>
    <property type="molecule type" value="Genomic_DNA"/>
</dbReference>
<dbReference type="SUPFAM" id="SSF52047">
    <property type="entry name" value="RNI-like"/>
    <property type="match status" value="1"/>
</dbReference>
<dbReference type="AlphaFoldDB" id="A0A9P4GUZ5"/>
<dbReference type="InterPro" id="IPR032675">
    <property type="entry name" value="LRR_dom_sf"/>
</dbReference>
<sequence>MPETPSFQRPSGDSTPKATRAAIHIGGGPITAPVHSWFTSPARSHPNAAQAKELPLHLIQLILTHLDDVADLARITRTSRLFYYMTLPRLYEQVTLHSYAEIRYINDGRPEGYGSGSPFAMGLNTLVSRTFTDYVQSFRVVGDWREHDVDDYKQGRVPDNSMVLQIVMRAAIDKMKSLREFAWELNTKPLNTLYQGLVNRAATLTSFTLRCQTKRIPRPTTIISPMPNLKTLVVYDIDPLCYPDDISMLLLGAKKLENLKLHWSPRMRDAGEESVNLMSIFGRCIAGRSLLPIKRMAVYNLYTRFLGTGDGLENVIDPSRQEEITVFNSMGSHDPMTVFLDDSWRINNSRPIPPNLKMFRTDHHDKEQAAMFAKITGMERLYLISRRAISKSSSTAATPTTPSTATPGVTNGTTSAYGTPTMTESQCRSIGGEYLAVIQSHHRTMRHLLLSDKWGLSDTALYKLCQSCPHLEQLGFSCNVPPLESLRQIIALCPKLWAIRMLVRPGSELAETIASIDPEMHGFALSTELWQPEYRNIKYIGLGDKLVYKLGGVAFPPKNAPPIPAGQENSLNAKRAGPKRKFEVLDREKVKWIEIWGLDTTEFDPKFP</sequence>
<dbReference type="Gene3D" id="3.80.10.10">
    <property type="entry name" value="Ribonuclease Inhibitor"/>
    <property type="match status" value="1"/>
</dbReference>
<dbReference type="SUPFAM" id="SSF81383">
    <property type="entry name" value="F-box domain"/>
    <property type="match status" value="1"/>
</dbReference>
<evidence type="ECO:0000313" key="2">
    <source>
        <dbReference type="EMBL" id="KAF2023383.1"/>
    </source>
</evidence>
<proteinExistence type="predicted"/>
<feature type="compositionally biased region" description="Polar residues" evidence="1">
    <location>
        <begin position="408"/>
        <end position="422"/>
    </location>
</feature>
<dbReference type="OrthoDB" id="5311681at2759"/>